<dbReference type="Gene3D" id="2.40.30.60">
    <property type="entry name" value="RimM"/>
    <property type="match status" value="1"/>
</dbReference>
<comment type="similarity">
    <text evidence="5">Belongs to the RimM family.</text>
</comment>
<protein>
    <recommendedName>
        <fullName evidence="5">Ribosome maturation factor RimM</fullName>
    </recommendedName>
</protein>
<dbReference type="EMBL" id="CP002345">
    <property type="protein sequence ID" value="ADQ79656.1"/>
    <property type="molecule type" value="Genomic_DNA"/>
</dbReference>
<evidence type="ECO:0000259" key="6">
    <source>
        <dbReference type="Pfam" id="PF01782"/>
    </source>
</evidence>
<accession>E4T4L2</accession>
<dbReference type="GO" id="GO:0042274">
    <property type="term" value="P:ribosomal small subunit biogenesis"/>
    <property type="evidence" value="ECO:0007669"/>
    <property type="project" value="UniProtKB-UniRule"/>
</dbReference>
<dbReference type="GO" id="GO:0006364">
    <property type="term" value="P:rRNA processing"/>
    <property type="evidence" value="ECO:0007669"/>
    <property type="project" value="UniProtKB-UniRule"/>
</dbReference>
<dbReference type="SUPFAM" id="SSF50346">
    <property type="entry name" value="PRC-barrel domain"/>
    <property type="match status" value="1"/>
</dbReference>
<dbReference type="InterPro" id="IPR002676">
    <property type="entry name" value="RimM_N"/>
</dbReference>
<evidence type="ECO:0000313" key="8">
    <source>
        <dbReference type="EMBL" id="ADQ79656.1"/>
    </source>
</evidence>
<dbReference type="STRING" id="694427.Palpr_1510"/>
<dbReference type="InterPro" id="IPR011961">
    <property type="entry name" value="RimM"/>
</dbReference>
<evidence type="ECO:0000256" key="2">
    <source>
        <dbReference type="ARBA" id="ARBA00022517"/>
    </source>
</evidence>
<dbReference type="HOGENOM" id="CLU_077636_4_1_10"/>
<dbReference type="InterPro" id="IPR011033">
    <property type="entry name" value="PRC_barrel-like_sf"/>
</dbReference>
<comment type="subcellular location">
    <subcellularLocation>
        <location evidence="5">Cytoplasm</location>
    </subcellularLocation>
</comment>
<reference key="1">
    <citation type="submission" date="2010-11" db="EMBL/GenBank/DDBJ databases">
        <title>The complete genome of Paludibacter propionicigenes DSM 17365.</title>
        <authorList>
            <consortium name="US DOE Joint Genome Institute (JGI-PGF)"/>
            <person name="Lucas S."/>
            <person name="Copeland A."/>
            <person name="Lapidus A."/>
            <person name="Bruce D."/>
            <person name="Goodwin L."/>
            <person name="Pitluck S."/>
            <person name="Kyrpides N."/>
            <person name="Mavromatis K."/>
            <person name="Ivanova N."/>
            <person name="Munk A.C."/>
            <person name="Brettin T."/>
            <person name="Detter J.C."/>
            <person name="Han C."/>
            <person name="Tapia R."/>
            <person name="Land M."/>
            <person name="Hauser L."/>
            <person name="Markowitz V."/>
            <person name="Cheng J.-F."/>
            <person name="Hugenholtz P."/>
            <person name="Woyke T."/>
            <person name="Wu D."/>
            <person name="Gronow S."/>
            <person name="Wellnitz S."/>
            <person name="Brambilla E."/>
            <person name="Klenk H.-P."/>
            <person name="Eisen J.A."/>
        </authorList>
    </citation>
    <scope>NUCLEOTIDE SEQUENCE</scope>
    <source>
        <strain>WB4</strain>
    </source>
</reference>
<dbReference type="Proteomes" id="UP000008718">
    <property type="component" value="Chromosome"/>
</dbReference>
<dbReference type="OrthoDB" id="9810331at2"/>
<evidence type="ECO:0000256" key="4">
    <source>
        <dbReference type="ARBA" id="ARBA00023186"/>
    </source>
</evidence>
<comment type="subunit">
    <text evidence="5">Binds ribosomal protein uS19.</text>
</comment>
<evidence type="ECO:0000256" key="5">
    <source>
        <dbReference type="HAMAP-Rule" id="MF_00014"/>
    </source>
</evidence>
<gene>
    <name evidence="5" type="primary">rimM</name>
    <name evidence="8" type="ordered locus">Palpr_1510</name>
</gene>
<evidence type="ECO:0000256" key="3">
    <source>
        <dbReference type="ARBA" id="ARBA00022552"/>
    </source>
</evidence>
<dbReference type="RefSeq" id="WP_013445025.1">
    <property type="nucleotide sequence ID" value="NC_014734.1"/>
</dbReference>
<comment type="function">
    <text evidence="5">An accessory protein needed during the final step in the assembly of 30S ribosomal subunit, possibly for assembly of the head region. Essential for efficient processing of 16S rRNA. May be needed both before and after RbfA during the maturation of 16S rRNA. It has affinity for free ribosomal 30S subunits but not for 70S ribosomes.</text>
</comment>
<feature type="domain" description="RimM N-terminal" evidence="6">
    <location>
        <begin position="10"/>
        <end position="89"/>
    </location>
</feature>
<dbReference type="Gene3D" id="2.30.30.240">
    <property type="entry name" value="PRC-barrel domain"/>
    <property type="match status" value="1"/>
</dbReference>
<dbReference type="GO" id="GO:0005737">
    <property type="term" value="C:cytoplasm"/>
    <property type="evidence" value="ECO:0007669"/>
    <property type="project" value="UniProtKB-SubCell"/>
</dbReference>
<evidence type="ECO:0000259" key="7">
    <source>
        <dbReference type="Pfam" id="PF24986"/>
    </source>
</evidence>
<dbReference type="Pfam" id="PF24986">
    <property type="entry name" value="PRC_RimM"/>
    <property type="match status" value="1"/>
</dbReference>
<keyword evidence="9" id="KW-1185">Reference proteome</keyword>
<dbReference type="KEGG" id="ppn:Palpr_1510"/>
<dbReference type="NCBIfam" id="TIGR02273">
    <property type="entry name" value="16S_RimM"/>
    <property type="match status" value="1"/>
</dbReference>
<dbReference type="PANTHER" id="PTHR33692">
    <property type="entry name" value="RIBOSOME MATURATION FACTOR RIMM"/>
    <property type="match status" value="1"/>
</dbReference>
<proteinExistence type="inferred from homology"/>
<feature type="domain" description="Ribosome maturation factor RimM PRC barrel" evidence="7">
    <location>
        <begin position="105"/>
        <end position="169"/>
    </location>
</feature>
<reference evidence="8 9" key="2">
    <citation type="journal article" date="2011" name="Stand. Genomic Sci.">
        <title>Complete genome sequence of Paludibacter propionicigenes type strain (WB4).</title>
        <authorList>
            <person name="Gronow S."/>
            <person name="Munk C."/>
            <person name="Lapidus A."/>
            <person name="Nolan M."/>
            <person name="Lucas S."/>
            <person name="Hammon N."/>
            <person name="Deshpande S."/>
            <person name="Cheng J.F."/>
            <person name="Tapia R."/>
            <person name="Han C."/>
            <person name="Goodwin L."/>
            <person name="Pitluck S."/>
            <person name="Liolios K."/>
            <person name="Ivanova N."/>
            <person name="Mavromatis K."/>
            <person name="Mikhailova N."/>
            <person name="Pati A."/>
            <person name="Chen A."/>
            <person name="Palaniappan K."/>
            <person name="Land M."/>
            <person name="Hauser L."/>
            <person name="Chang Y.J."/>
            <person name="Jeffries C.D."/>
            <person name="Brambilla E."/>
            <person name="Rohde M."/>
            <person name="Goker M."/>
            <person name="Detter J.C."/>
            <person name="Woyke T."/>
            <person name="Bristow J."/>
            <person name="Eisen J.A."/>
            <person name="Markowitz V."/>
            <person name="Hugenholtz P."/>
            <person name="Kyrpides N.C."/>
            <person name="Klenk H.P."/>
        </authorList>
    </citation>
    <scope>NUCLEOTIDE SEQUENCE [LARGE SCALE GENOMIC DNA]</scope>
    <source>
        <strain evidence="9">DSM 17365 / JCM 13257 / WB4</strain>
    </source>
</reference>
<name>E4T4L2_PALPW</name>
<dbReference type="GO" id="GO:0005840">
    <property type="term" value="C:ribosome"/>
    <property type="evidence" value="ECO:0007669"/>
    <property type="project" value="InterPro"/>
</dbReference>
<keyword evidence="1 5" id="KW-0963">Cytoplasm</keyword>
<dbReference type="SUPFAM" id="SSF50447">
    <property type="entry name" value="Translation proteins"/>
    <property type="match status" value="1"/>
</dbReference>
<organism evidence="8 9">
    <name type="scientific">Paludibacter propionicigenes (strain DSM 17365 / JCM 13257 / WB4)</name>
    <dbReference type="NCBI Taxonomy" id="694427"/>
    <lineage>
        <taxon>Bacteria</taxon>
        <taxon>Pseudomonadati</taxon>
        <taxon>Bacteroidota</taxon>
        <taxon>Bacteroidia</taxon>
        <taxon>Bacteroidales</taxon>
        <taxon>Paludibacteraceae</taxon>
        <taxon>Paludibacter</taxon>
    </lineage>
</organism>
<dbReference type="InterPro" id="IPR056792">
    <property type="entry name" value="PRC_RimM"/>
</dbReference>
<sequence length="172" mass="19454">MILKSSVFPIGQVNKPHGVNGEMSFSFTSDIFDREAVPYFVFEIQGILVPFFLEEYRFKGSTTGLLKLEGVTTEEQARGFYGLTIYLPKKFLEKVETAEIELDYFAGFSLVDAEKGLLGVISEVDQTTENVLFVIPTKDDELLIPAGEEYIEDIDHEKKIIYVRLPEGLLDL</sequence>
<keyword evidence="2 5" id="KW-0690">Ribosome biogenesis</keyword>
<dbReference type="InterPro" id="IPR036976">
    <property type="entry name" value="RimM_N_sf"/>
</dbReference>
<dbReference type="eggNOG" id="COG0806">
    <property type="taxonomic scope" value="Bacteria"/>
</dbReference>
<dbReference type="AlphaFoldDB" id="E4T4L2"/>
<keyword evidence="4 5" id="KW-0143">Chaperone</keyword>
<evidence type="ECO:0000313" key="9">
    <source>
        <dbReference type="Proteomes" id="UP000008718"/>
    </source>
</evidence>
<evidence type="ECO:0000256" key="1">
    <source>
        <dbReference type="ARBA" id="ARBA00022490"/>
    </source>
</evidence>
<dbReference type="GO" id="GO:0043022">
    <property type="term" value="F:ribosome binding"/>
    <property type="evidence" value="ECO:0007669"/>
    <property type="project" value="InterPro"/>
</dbReference>
<dbReference type="PANTHER" id="PTHR33692:SF1">
    <property type="entry name" value="RIBOSOME MATURATION FACTOR RIMM"/>
    <property type="match status" value="1"/>
</dbReference>
<dbReference type="Pfam" id="PF01782">
    <property type="entry name" value="RimM"/>
    <property type="match status" value="1"/>
</dbReference>
<dbReference type="HAMAP" id="MF_00014">
    <property type="entry name" value="Ribosome_mat_RimM"/>
    <property type="match status" value="1"/>
</dbReference>
<comment type="domain">
    <text evidence="5">The PRC barrel domain binds ribosomal protein uS19.</text>
</comment>
<keyword evidence="3 5" id="KW-0698">rRNA processing</keyword>
<dbReference type="InterPro" id="IPR009000">
    <property type="entry name" value="Transl_B-barrel_sf"/>
</dbReference>